<name>A0A8H7M154_9AGAM</name>
<keyword evidence="5 10" id="KW-1133">Transmembrane helix</keyword>
<dbReference type="GO" id="GO:0046514">
    <property type="term" value="P:ceramide catabolic process"/>
    <property type="evidence" value="ECO:0007669"/>
    <property type="project" value="TreeGrafter"/>
</dbReference>
<evidence type="ECO:0000256" key="6">
    <source>
        <dbReference type="ARBA" id="ARBA00023136"/>
    </source>
</evidence>
<dbReference type="EMBL" id="JACYCD010000009">
    <property type="protein sequence ID" value="KAF8714473.1"/>
    <property type="molecule type" value="Genomic_DNA"/>
</dbReference>
<dbReference type="GO" id="GO:0046513">
    <property type="term" value="P:ceramide biosynthetic process"/>
    <property type="evidence" value="ECO:0007669"/>
    <property type="project" value="TreeGrafter"/>
</dbReference>
<feature type="binding site" evidence="7">
    <location>
        <position position="31"/>
    </location>
    <ligand>
        <name>Ca(2+)</name>
        <dbReference type="ChEBI" id="CHEBI:29108"/>
    </ligand>
</feature>
<dbReference type="Pfam" id="PF05875">
    <property type="entry name" value="Ceramidase"/>
    <property type="match status" value="1"/>
</dbReference>
<evidence type="ECO:0000259" key="11">
    <source>
        <dbReference type="PROSITE" id="PS50192"/>
    </source>
</evidence>
<comment type="subcellular location">
    <subcellularLocation>
        <location evidence="1">Membrane</location>
        <topology evidence="1">Multi-pass membrane protein</topology>
    </subcellularLocation>
</comment>
<dbReference type="PANTHER" id="PTHR46187">
    <property type="entry name" value="ALKALINE CERAMIDASE 3"/>
    <property type="match status" value="1"/>
</dbReference>
<dbReference type="Gene3D" id="1.20.5.110">
    <property type="match status" value="1"/>
</dbReference>
<sequence length="630" mass="70895">MSEHIVRALEAVHRSGQKAYGFWGNHTATIDWCEDNYTHTQYVAEWYNTVSNIPFIALGLYGAYYSLTEIPSAMHRWRFAAPHFGIACVGLGSFIFHATLNWYAQVLLDEMPMIYVSSMVLYLVLAPTDSEGPLKLKLGIASVPLIITCLYLKFPYPVIHQLCFAGIMLSIAYRLIGLLRNPKHSSDAVFDAKYYIVTGVVMFIVAFGIWNIDNTFCDFWTIIRSRLWRDEMGPSFKTPSLSAAIVGAVTQGHAWWHLLTGLGCARMAAGASYLMLTTSHPDMFILHHPMIGIVPSVRRSPEFERPEAEEYLLGDRLIISRGRTKRDPTSLAHTICLGLGSDYITTARLSNLDLITTRQTDLTATHLLQAGNLIREDRKLLNRVLTSATAFYQLTYSSTMSLSHLTALSAQTLSQTLELQRFSTLPGSPSPPPSLITQITRNMDSLRTSILDMEVEAKGREEVRPLREQWERMRKMVEDQINIDGLPPVREPTPPLPPSSPVPKRKSSNDAIFQPYKDEPAPYEDDGSSHDDILLQQRQMMDADQDTHLDRLSHSIRNQHDISLQINEELEVHTGLLEALDHELDSTGDRLSRARRRLDHVARGARDNGSAVAIGVLIFVLLILIIVFKT</sequence>
<dbReference type="PROSITE" id="PS50192">
    <property type="entry name" value="T_SNARE"/>
    <property type="match status" value="1"/>
</dbReference>
<dbReference type="GO" id="GO:0016811">
    <property type="term" value="F:hydrolase activity, acting on carbon-nitrogen (but not peptide) bonds, in linear amides"/>
    <property type="evidence" value="ECO:0007669"/>
    <property type="project" value="InterPro"/>
</dbReference>
<dbReference type="OrthoDB" id="187171at2759"/>
<feature type="binding site" evidence="7">
    <location>
        <position position="34"/>
    </location>
    <ligand>
        <name>Ca(2+)</name>
        <dbReference type="ChEBI" id="CHEBI:29108"/>
    </ligand>
</feature>
<reference evidence="12" key="1">
    <citation type="submission" date="2020-09" db="EMBL/GenBank/DDBJ databases">
        <title>Comparative genome analyses of four rice-infecting Rhizoctonia solani isolates reveal extensive enrichment of homogalacturonan modification genes.</title>
        <authorList>
            <person name="Lee D.-Y."/>
            <person name="Jeon J."/>
            <person name="Kim K.-T."/>
            <person name="Cheong K."/>
            <person name="Song H."/>
            <person name="Choi G."/>
            <person name="Ko J."/>
            <person name="Opiyo S.O."/>
            <person name="Zuo S."/>
            <person name="Madhav S."/>
            <person name="Lee Y.-H."/>
            <person name="Wang G.-L."/>
        </authorList>
    </citation>
    <scope>NUCLEOTIDE SEQUENCE</scope>
    <source>
        <strain evidence="12">AG1-IA WGL</strain>
    </source>
</reference>
<feature type="binding site" evidence="8">
    <location>
        <position position="257"/>
    </location>
    <ligand>
        <name>Zn(2+)</name>
        <dbReference type="ChEBI" id="CHEBI:29105"/>
        <note>catalytic</note>
    </ligand>
</feature>
<feature type="binding site" evidence="8">
    <location>
        <position position="253"/>
    </location>
    <ligand>
        <name>Zn(2+)</name>
        <dbReference type="ChEBI" id="CHEBI:29105"/>
        <note>catalytic</note>
    </ligand>
</feature>
<feature type="transmembrane region" description="Helical" evidence="10">
    <location>
        <begin position="136"/>
        <end position="153"/>
    </location>
</feature>
<feature type="transmembrane region" description="Helical" evidence="10">
    <location>
        <begin position="159"/>
        <end position="180"/>
    </location>
</feature>
<proteinExistence type="inferred from homology"/>
<feature type="transmembrane region" description="Helical" evidence="10">
    <location>
        <begin position="79"/>
        <end position="96"/>
    </location>
</feature>
<feature type="binding site" evidence="7">
    <location>
        <position position="32"/>
    </location>
    <ligand>
        <name>Ca(2+)</name>
        <dbReference type="ChEBI" id="CHEBI:29108"/>
    </ligand>
</feature>
<dbReference type="InterPro" id="IPR000727">
    <property type="entry name" value="T_SNARE_dom"/>
</dbReference>
<evidence type="ECO:0000256" key="3">
    <source>
        <dbReference type="ARBA" id="ARBA00022692"/>
    </source>
</evidence>
<feature type="transmembrane region" description="Helical" evidence="10">
    <location>
        <begin position="192"/>
        <end position="212"/>
    </location>
</feature>
<feature type="transmembrane region" description="Helical" evidence="10">
    <location>
        <begin position="609"/>
        <end position="628"/>
    </location>
</feature>
<accession>A0A8H7M154</accession>
<evidence type="ECO:0000256" key="7">
    <source>
        <dbReference type="PIRSR" id="PIRSR608901-1"/>
    </source>
</evidence>
<feature type="compositionally biased region" description="Pro residues" evidence="9">
    <location>
        <begin position="489"/>
        <end position="501"/>
    </location>
</feature>
<dbReference type="Proteomes" id="UP000602905">
    <property type="component" value="Unassembled WGS sequence"/>
</dbReference>
<dbReference type="PANTHER" id="PTHR46187:SF3">
    <property type="entry name" value="ALKALINE CERAMIDASE 3"/>
    <property type="match status" value="1"/>
</dbReference>
<keyword evidence="4" id="KW-0378">Hydrolase</keyword>
<dbReference type="CDD" id="cd15859">
    <property type="entry name" value="SNARE_SYN8"/>
    <property type="match status" value="1"/>
</dbReference>
<evidence type="ECO:0000313" key="12">
    <source>
        <dbReference type="EMBL" id="KAF8714473.1"/>
    </source>
</evidence>
<evidence type="ECO:0000256" key="10">
    <source>
        <dbReference type="SAM" id="Phobius"/>
    </source>
</evidence>
<comment type="cofactor">
    <cofactor evidence="8">
        <name>Zn(2+)</name>
        <dbReference type="ChEBI" id="CHEBI:29105"/>
    </cofactor>
</comment>
<keyword evidence="7" id="KW-0479">Metal-binding</keyword>
<feature type="binding site" evidence="8">
    <location>
        <position position="97"/>
    </location>
    <ligand>
        <name>Zn(2+)</name>
        <dbReference type="ChEBI" id="CHEBI:29105"/>
        <note>catalytic</note>
    </ligand>
</feature>
<keyword evidence="7" id="KW-0106">Calcium</keyword>
<evidence type="ECO:0000256" key="1">
    <source>
        <dbReference type="ARBA" id="ARBA00004141"/>
    </source>
</evidence>
<evidence type="ECO:0000256" key="9">
    <source>
        <dbReference type="SAM" id="MobiDB-lite"/>
    </source>
</evidence>
<evidence type="ECO:0000256" key="4">
    <source>
        <dbReference type="ARBA" id="ARBA00022801"/>
    </source>
</evidence>
<protein>
    <submittedName>
        <fullName evidence="12">Alkaline phytoceramidase</fullName>
    </submittedName>
</protein>
<evidence type="ECO:0000256" key="8">
    <source>
        <dbReference type="PIRSR" id="PIRSR608901-2"/>
    </source>
</evidence>
<evidence type="ECO:0000313" key="13">
    <source>
        <dbReference type="Proteomes" id="UP000602905"/>
    </source>
</evidence>
<feature type="transmembrane region" description="Helical" evidence="10">
    <location>
        <begin position="46"/>
        <end position="67"/>
    </location>
</feature>
<dbReference type="SMART" id="SM00397">
    <property type="entry name" value="t_SNARE"/>
    <property type="match status" value="1"/>
</dbReference>
<evidence type="ECO:0000256" key="2">
    <source>
        <dbReference type="ARBA" id="ARBA00009780"/>
    </source>
</evidence>
<comment type="similarity">
    <text evidence="2">Belongs to the alkaline ceramidase family.</text>
</comment>
<keyword evidence="3 10" id="KW-0812">Transmembrane</keyword>
<feature type="binding site" evidence="7">
    <location>
        <position position="36"/>
    </location>
    <ligand>
        <name>Ca(2+)</name>
        <dbReference type="ChEBI" id="CHEBI:29108"/>
    </ligand>
</feature>
<dbReference type="InterPro" id="IPR008901">
    <property type="entry name" value="ACER"/>
</dbReference>
<feature type="region of interest" description="Disordered" evidence="9">
    <location>
        <begin position="481"/>
        <end position="528"/>
    </location>
</feature>
<comment type="caution">
    <text evidence="12">The sequence shown here is derived from an EMBL/GenBank/DDBJ whole genome shotgun (WGS) entry which is preliminary data.</text>
</comment>
<organism evidence="12 13">
    <name type="scientific">Rhizoctonia solani</name>
    <dbReference type="NCBI Taxonomy" id="456999"/>
    <lineage>
        <taxon>Eukaryota</taxon>
        <taxon>Fungi</taxon>
        <taxon>Dikarya</taxon>
        <taxon>Basidiomycota</taxon>
        <taxon>Agaricomycotina</taxon>
        <taxon>Agaricomycetes</taxon>
        <taxon>Cantharellales</taxon>
        <taxon>Ceratobasidiaceae</taxon>
        <taxon>Rhizoctonia</taxon>
    </lineage>
</organism>
<dbReference type="GO" id="GO:0005789">
    <property type="term" value="C:endoplasmic reticulum membrane"/>
    <property type="evidence" value="ECO:0007669"/>
    <property type="project" value="TreeGrafter"/>
</dbReference>
<keyword evidence="6 10" id="KW-0472">Membrane</keyword>
<dbReference type="GO" id="GO:0046872">
    <property type="term" value="F:metal ion binding"/>
    <property type="evidence" value="ECO:0007669"/>
    <property type="project" value="UniProtKB-KW"/>
</dbReference>
<dbReference type="SUPFAM" id="SSF58038">
    <property type="entry name" value="SNARE fusion complex"/>
    <property type="match status" value="1"/>
</dbReference>
<feature type="transmembrane region" description="Helical" evidence="10">
    <location>
        <begin position="102"/>
        <end position="124"/>
    </location>
</feature>
<feature type="binding site" evidence="7">
    <location>
        <position position="45"/>
    </location>
    <ligand>
        <name>Ca(2+)</name>
        <dbReference type="ChEBI" id="CHEBI:29108"/>
    </ligand>
</feature>
<feature type="non-terminal residue" evidence="12">
    <location>
        <position position="630"/>
    </location>
</feature>
<feature type="domain" description="T-SNARE coiled-coil homology" evidence="11">
    <location>
        <begin position="539"/>
        <end position="601"/>
    </location>
</feature>
<keyword evidence="8" id="KW-0862">Zinc</keyword>
<gene>
    <name evidence="12" type="ORF">RHS03_00212</name>
</gene>
<evidence type="ECO:0000256" key="5">
    <source>
        <dbReference type="ARBA" id="ARBA00022989"/>
    </source>
</evidence>
<dbReference type="AlphaFoldDB" id="A0A8H7M154"/>